<dbReference type="Proteomes" id="UP000664034">
    <property type="component" value="Unassembled WGS sequence"/>
</dbReference>
<dbReference type="AlphaFoldDB" id="A0A939GJ87"/>
<sequence length="193" mass="21343">MKTSLLSVASLSATLLLSQPTIAQQSTSNAMMKSMQSGMTQMMSMKLTGDPDRDFAMMLKMHHQSAVEMADMEVKQGKNAQVKALASKIKASNQKEIRELDQFMSSHKPQSSSSKLGQKGMEIMHGGNHSMNGNVDHDFASMMAQHHQQGVEMARAYLKEGKISTMKKMANNVIKMQTKEMAELKKLESSLKS</sequence>
<dbReference type="InterPro" id="IPR005183">
    <property type="entry name" value="DUF305_CopM-like"/>
</dbReference>
<evidence type="ECO:0000313" key="4">
    <source>
        <dbReference type="Proteomes" id="UP000664034"/>
    </source>
</evidence>
<comment type="caution">
    <text evidence="3">The sequence shown here is derived from an EMBL/GenBank/DDBJ whole genome shotgun (WGS) entry which is preliminary data.</text>
</comment>
<evidence type="ECO:0000259" key="2">
    <source>
        <dbReference type="Pfam" id="PF03713"/>
    </source>
</evidence>
<reference evidence="3" key="1">
    <citation type="submission" date="2021-03" db="EMBL/GenBank/DDBJ databases">
        <title>Fibrella sp. HMF5335 genome sequencing and assembly.</title>
        <authorList>
            <person name="Kang H."/>
            <person name="Kim H."/>
            <person name="Bae S."/>
            <person name="Joh K."/>
        </authorList>
    </citation>
    <scope>NUCLEOTIDE SEQUENCE</scope>
    <source>
        <strain evidence="3">HMF5335</strain>
    </source>
</reference>
<dbReference type="PANTHER" id="PTHR36933:SF1">
    <property type="entry name" value="SLL0788 PROTEIN"/>
    <property type="match status" value="1"/>
</dbReference>
<dbReference type="PANTHER" id="PTHR36933">
    <property type="entry name" value="SLL0788 PROTEIN"/>
    <property type="match status" value="1"/>
</dbReference>
<keyword evidence="4" id="KW-1185">Reference proteome</keyword>
<gene>
    <name evidence="3" type="ORF">J2I47_22450</name>
</gene>
<name>A0A939GJ87_9BACT</name>
<dbReference type="InterPro" id="IPR012347">
    <property type="entry name" value="Ferritin-like"/>
</dbReference>
<dbReference type="Gene3D" id="1.20.1260.10">
    <property type="match status" value="2"/>
</dbReference>
<dbReference type="Pfam" id="PF03713">
    <property type="entry name" value="DUF305"/>
    <property type="match status" value="1"/>
</dbReference>
<protein>
    <submittedName>
        <fullName evidence="3">DUF305 domain-containing protein</fullName>
    </submittedName>
</protein>
<dbReference type="EMBL" id="JAFMYV010000013">
    <property type="protein sequence ID" value="MBO0939331.1"/>
    <property type="molecule type" value="Genomic_DNA"/>
</dbReference>
<keyword evidence="1" id="KW-0732">Signal</keyword>
<proteinExistence type="predicted"/>
<evidence type="ECO:0000256" key="1">
    <source>
        <dbReference type="SAM" id="SignalP"/>
    </source>
</evidence>
<organism evidence="3 4">
    <name type="scientific">Fibrella rubiginis</name>
    <dbReference type="NCBI Taxonomy" id="2817060"/>
    <lineage>
        <taxon>Bacteria</taxon>
        <taxon>Pseudomonadati</taxon>
        <taxon>Bacteroidota</taxon>
        <taxon>Cytophagia</taxon>
        <taxon>Cytophagales</taxon>
        <taxon>Spirosomataceae</taxon>
        <taxon>Fibrella</taxon>
    </lineage>
</organism>
<evidence type="ECO:0000313" key="3">
    <source>
        <dbReference type="EMBL" id="MBO0939331.1"/>
    </source>
</evidence>
<feature type="domain" description="DUF305" evidence="2">
    <location>
        <begin position="52"/>
        <end position="187"/>
    </location>
</feature>
<feature type="signal peptide" evidence="1">
    <location>
        <begin position="1"/>
        <end position="23"/>
    </location>
</feature>
<feature type="chain" id="PRO_5037644229" evidence="1">
    <location>
        <begin position="24"/>
        <end position="193"/>
    </location>
</feature>
<dbReference type="RefSeq" id="WP_207366855.1">
    <property type="nucleotide sequence ID" value="NZ_JAFMYV010000013.1"/>
</dbReference>
<accession>A0A939GJ87</accession>